<organism evidence="2 3">
    <name type="scientific">Lactuca saligna</name>
    <name type="common">Willowleaf lettuce</name>
    <dbReference type="NCBI Taxonomy" id="75948"/>
    <lineage>
        <taxon>Eukaryota</taxon>
        <taxon>Viridiplantae</taxon>
        <taxon>Streptophyta</taxon>
        <taxon>Embryophyta</taxon>
        <taxon>Tracheophyta</taxon>
        <taxon>Spermatophyta</taxon>
        <taxon>Magnoliopsida</taxon>
        <taxon>eudicotyledons</taxon>
        <taxon>Gunneridae</taxon>
        <taxon>Pentapetalae</taxon>
        <taxon>asterids</taxon>
        <taxon>campanulids</taxon>
        <taxon>Asterales</taxon>
        <taxon>Asteraceae</taxon>
        <taxon>Cichorioideae</taxon>
        <taxon>Cichorieae</taxon>
        <taxon>Lactucinae</taxon>
        <taxon>Lactuca</taxon>
    </lineage>
</organism>
<dbReference type="InterPro" id="IPR036047">
    <property type="entry name" value="F-box-like_dom_sf"/>
</dbReference>
<dbReference type="Gene3D" id="3.80.10.10">
    <property type="entry name" value="Ribonuclease Inhibitor"/>
    <property type="match status" value="1"/>
</dbReference>
<dbReference type="InterPro" id="IPR055357">
    <property type="entry name" value="LRR_At1g61320_AtMIF1"/>
</dbReference>
<dbReference type="Pfam" id="PF23622">
    <property type="entry name" value="LRR_At1g61320_AtMIF1"/>
    <property type="match status" value="1"/>
</dbReference>
<proteinExistence type="predicted"/>
<dbReference type="SUPFAM" id="SSF81383">
    <property type="entry name" value="F-box domain"/>
    <property type="match status" value="1"/>
</dbReference>
<evidence type="ECO:0000259" key="1">
    <source>
        <dbReference type="Pfam" id="PF23622"/>
    </source>
</evidence>
<protein>
    <recommendedName>
        <fullName evidence="1">At1g61320/AtMIF1 LRR domain-containing protein</fullName>
    </recommendedName>
</protein>
<reference evidence="2" key="1">
    <citation type="submission" date="2023-04" db="EMBL/GenBank/DDBJ databases">
        <authorList>
            <person name="Vijverberg K."/>
            <person name="Xiong W."/>
            <person name="Schranz E."/>
        </authorList>
    </citation>
    <scope>NUCLEOTIDE SEQUENCE</scope>
</reference>
<evidence type="ECO:0000313" key="3">
    <source>
        <dbReference type="Proteomes" id="UP001177003"/>
    </source>
</evidence>
<dbReference type="SUPFAM" id="SSF52058">
    <property type="entry name" value="L domain-like"/>
    <property type="match status" value="1"/>
</dbReference>
<feature type="domain" description="At1g61320/AtMIF1 LRR" evidence="1">
    <location>
        <begin position="76"/>
        <end position="244"/>
    </location>
</feature>
<dbReference type="PANTHER" id="PTHR31639:SF42">
    <property type="entry name" value="OS02G0160200 PROTEIN"/>
    <property type="match status" value="1"/>
</dbReference>
<dbReference type="AlphaFoldDB" id="A0AA35YUX8"/>
<gene>
    <name evidence="2" type="ORF">LSALG_LOCUS20215</name>
</gene>
<dbReference type="PANTHER" id="PTHR31639">
    <property type="entry name" value="F-BOX PROTEIN-LIKE"/>
    <property type="match status" value="1"/>
</dbReference>
<name>A0AA35YUX8_LACSI</name>
<keyword evidence="3" id="KW-1185">Reference proteome</keyword>
<sequence>MGSIPRLEDIPEVIHNIQSRLPVKEAACTSILSKSWLHAWSTIPILRFREAVTSLTKEQETEHLKVIDHTLIRYLHDNIPIQSINLKINVENQESASLAEKWIRPVASKSSLNALSLTFVVASASFTLPDNILSGINLTTLRVSSLFSEAYSVYMMSIDHPVINCVSLRVLNLQHVHISQEVLDDIFSTCSSLVKIKLLHCKGFNTIKVKNLGYLYKLRIISDEGNTTFLEINHVPNLTKCSFDLRFPSPPANPLPFNAHLLSLGSNLTQLYLRGIIIDDACLDMIKSKFPSLKILTLNMRRWRLGRFDLTCASMEILSLRSCQYMRIDIQLIEVNAPKLHVFLFEGKSMPRFVFFPATDNSRIRQIVLALSLSNPLQVSFFVKMRKAFKLAMKCDIKIKTKNISVINLPFDINVVNLRKMVGFPAKNVQQLSFFTIGDESLWERSQLFDAFFTICHPKKVVVKADNNHFFKVMLSEVIEKKKNTKEVREDLHWSDYLKDFEIETHEEGETLPKSSLDGLARVSVFKLNWR</sequence>
<dbReference type="InterPro" id="IPR032675">
    <property type="entry name" value="LRR_dom_sf"/>
</dbReference>
<accession>A0AA35YUX8</accession>
<dbReference type="EMBL" id="OX465080">
    <property type="protein sequence ID" value="CAI9280473.1"/>
    <property type="molecule type" value="Genomic_DNA"/>
</dbReference>
<dbReference type="Proteomes" id="UP001177003">
    <property type="component" value="Chromosome 4"/>
</dbReference>
<evidence type="ECO:0000313" key="2">
    <source>
        <dbReference type="EMBL" id="CAI9280473.1"/>
    </source>
</evidence>